<reference evidence="1" key="1">
    <citation type="submission" date="2014-09" db="EMBL/GenBank/DDBJ databases">
        <authorList>
            <person name="Magalhaes I.L.F."/>
            <person name="Oliveira U."/>
            <person name="Santos F.R."/>
            <person name="Vidigal T.H.D.A."/>
            <person name="Brescovit A.D."/>
            <person name="Santos A.J."/>
        </authorList>
    </citation>
    <scope>NUCLEOTIDE SEQUENCE</scope>
    <source>
        <tissue evidence="1">Shoot tissue taken approximately 20 cm above the soil surface</tissue>
    </source>
</reference>
<dbReference type="AlphaFoldDB" id="A0A0A8XNB7"/>
<evidence type="ECO:0000313" key="1">
    <source>
        <dbReference type="EMBL" id="JAD14731.1"/>
    </source>
</evidence>
<protein>
    <submittedName>
        <fullName evidence="1">Cytochrome c oxidase assembly protein CtaG / Cox11 family</fullName>
    </submittedName>
</protein>
<sequence>MNFHGIPSATSALNWTIISLDVVVPSLACREIFSSTLSRRCTVPPYPVAWQKRR</sequence>
<accession>A0A0A8XNB7</accession>
<dbReference type="EMBL" id="GBRH01283164">
    <property type="protein sequence ID" value="JAD14731.1"/>
    <property type="molecule type" value="Transcribed_RNA"/>
</dbReference>
<reference evidence="1" key="2">
    <citation type="journal article" date="2015" name="Data Brief">
        <title>Shoot transcriptome of the giant reed, Arundo donax.</title>
        <authorList>
            <person name="Barrero R.A."/>
            <person name="Guerrero F.D."/>
            <person name="Moolhuijzen P."/>
            <person name="Goolsby J.A."/>
            <person name="Tidwell J."/>
            <person name="Bellgard S.E."/>
            <person name="Bellgard M.I."/>
        </authorList>
    </citation>
    <scope>NUCLEOTIDE SEQUENCE</scope>
    <source>
        <tissue evidence="1">Shoot tissue taken approximately 20 cm above the soil surface</tissue>
    </source>
</reference>
<proteinExistence type="predicted"/>
<organism evidence="1">
    <name type="scientific">Arundo donax</name>
    <name type="common">Giant reed</name>
    <name type="synonym">Donax arundinaceus</name>
    <dbReference type="NCBI Taxonomy" id="35708"/>
    <lineage>
        <taxon>Eukaryota</taxon>
        <taxon>Viridiplantae</taxon>
        <taxon>Streptophyta</taxon>
        <taxon>Embryophyta</taxon>
        <taxon>Tracheophyta</taxon>
        <taxon>Spermatophyta</taxon>
        <taxon>Magnoliopsida</taxon>
        <taxon>Liliopsida</taxon>
        <taxon>Poales</taxon>
        <taxon>Poaceae</taxon>
        <taxon>PACMAD clade</taxon>
        <taxon>Arundinoideae</taxon>
        <taxon>Arundineae</taxon>
        <taxon>Arundo</taxon>
    </lineage>
</organism>
<name>A0A0A8XNB7_ARUDO</name>